<dbReference type="AlphaFoldDB" id="F6QRM1"/>
<dbReference type="Gene3D" id="3.90.70.80">
    <property type="match status" value="1"/>
</dbReference>
<dbReference type="InParanoid" id="F6QRM1"/>
<dbReference type="SUPFAM" id="SSF52058">
    <property type="entry name" value="L domain-like"/>
    <property type="match status" value="1"/>
</dbReference>
<keyword evidence="3" id="KW-0677">Repeat</keyword>
<feature type="coiled-coil region" evidence="12">
    <location>
        <begin position="33"/>
        <end position="107"/>
    </location>
</feature>
<evidence type="ECO:0000256" key="3">
    <source>
        <dbReference type="ARBA" id="ARBA00022737"/>
    </source>
</evidence>
<keyword evidence="5" id="KW-0788">Thiol protease</keyword>
<evidence type="ECO:0000256" key="8">
    <source>
        <dbReference type="ARBA" id="ARBA00029998"/>
    </source>
</evidence>
<keyword evidence="5" id="KW-0378">Hydrolase</keyword>
<dbReference type="InterPro" id="IPR032675">
    <property type="entry name" value="LRR_dom_sf"/>
</dbReference>
<dbReference type="PANTHER" id="PTHR48051:SF54">
    <property type="entry name" value="LEUCINE-RICH REPEAT-CONTAINING PROTEIN"/>
    <property type="match status" value="1"/>
</dbReference>
<dbReference type="InterPro" id="IPR001611">
    <property type="entry name" value="Leu-rich_rpt"/>
</dbReference>
<keyword evidence="2" id="KW-0645">Protease</keyword>
<keyword evidence="12" id="KW-0175">Coiled coil</keyword>
<evidence type="ECO:0000256" key="2">
    <source>
        <dbReference type="ARBA" id="ARBA00022670"/>
    </source>
</evidence>
<evidence type="ECO:0000259" key="13">
    <source>
        <dbReference type="PROSITE" id="PS50802"/>
    </source>
</evidence>
<evidence type="ECO:0000313" key="14">
    <source>
        <dbReference type="Ensembl" id="ENSMMUP00000025599.4"/>
    </source>
</evidence>
<reference evidence="14" key="4">
    <citation type="submission" date="2025-09" db="UniProtKB">
        <authorList>
            <consortium name="Ensembl"/>
        </authorList>
    </citation>
    <scope>IDENTIFICATION</scope>
    <source>
        <strain evidence="14">17573</strain>
    </source>
</reference>
<evidence type="ECO:0000256" key="4">
    <source>
        <dbReference type="ARBA" id="ARBA00022786"/>
    </source>
</evidence>
<accession>G7MZR4</accession>
<organism evidence="14 15">
    <name type="scientific">Macaca mulatta</name>
    <name type="common">Rhesus macaque</name>
    <dbReference type="NCBI Taxonomy" id="9544"/>
    <lineage>
        <taxon>Eukaryota</taxon>
        <taxon>Metazoa</taxon>
        <taxon>Chordata</taxon>
        <taxon>Craniata</taxon>
        <taxon>Vertebrata</taxon>
        <taxon>Euteleostomi</taxon>
        <taxon>Mammalia</taxon>
        <taxon>Eutheria</taxon>
        <taxon>Euarchontoglires</taxon>
        <taxon>Primates</taxon>
        <taxon>Haplorrhini</taxon>
        <taxon>Catarrhini</taxon>
        <taxon>Cercopithecidae</taxon>
        <taxon>Cercopithecinae</taxon>
        <taxon>Macaca</taxon>
    </lineage>
</organism>
<feature type="coiled-coil region" evidence="12">
    <location>
        <begin position="132"/>
        <end position="161"/>
    </location>
</feature>
<sequence length="487" mass="55967">MEPRVRVEGWKVPASRWYRFLPALVLGYLVLMEAVLTEELDEEEQLVRRHRKEKKELQAKIQGMKNAVPKNDKKRRKQLTEDVAKLEKEMEQKHREELEQLKLTTKENKIDSVAVNISNLVLENQPPRISKAQKRREKKAALEKEREERIAEAEIENLSGARHMESEKLAQILAARQLEMKQIPSDGHCMYRAIEDQLKEKDCALTVVALRSQTAEYMQSHVEDFLPFLTNPNTGDMCTPAKSSVSHFTNTNRDNTGRFSSHYSWRRIFKTPTNTCIMTERLLIKALSGGKNTKIITLNGKKMTKMPSALGKLPGLKTLVLQNNLIPKVCPELRTLTQLTTLNLGNNLLEEVPEEIKYLTSLKTLHLSGNRICRFAPGACDGLQNLILLNLNNNHLMQLPQEVSRLKSLTYMSINYNQLVSIPRELCFLKNLVELQLNYNQLICIPEEIKFLKKLQKFLLARNNIGVLPEVSKTWSHTTLLLEKNST</sequence>
<dbReference type="VGNC" id="VGNC:82085">
    <property type="gene designation" value="OTUD6B"/>
</dbReference>
<dbReference type="Gene3D" id="3.80.10.10">
    <property type="entry name" value="Ribonuclease Inhibitor"/>
    <property type="match status" value="1"/>
</dbReference>
<dbReference type="Bgee" id="ENSMMUG00000013396">
    <property type="expression patterns" value="Expressed in fibroblast and 22 other cell types or tissues"/>
</dbReference>
<dbReference type="InterPro" id="IPR003323">
    <property type="entry name" value="OTU_dom"/>
</dbReference>
<dbReference type="SMART" id="SM00369">
    <property type="entry name" value="LRR_TYP"/>
    <property type="match status" value="6"/>
</dbReference>
<evidence type="ECO:0000256" key="9">
    <source>
        <dbReference type="ARBA" id="ARBA00032455"/>
    </source>
</evidence>
<dbReference type="PROSITE" id="PS51450">
    <property type="entry name" value="LRR"/>
    <property type="match status" value="1"/>
</dbReference>
<evidence type="ECO:0000256" key="5">
    <source>
        <dbReference type="ARBA" id="ARBA00022807"/>
    </source>
</evidence>
<dbReference type="Proteomes" id="UP000006718">
    <property type="component" value="Chromosome 8"/>
</dbReference>
<evidence type="ECO:0000313" key="16">
    <source>
        <dbReference type="VGNC" id="VGNC:82085"/>
    </source>
</evidence>
<proteinExistence type="predicted"/>
<evidence type="ECO:0000256" key="6">
    <source>
        <dbReference type="ARBA" id="ARBA00023907"/>
    </source>
</evidence>
<dbReference type="VEuPathDB" id="HostDB:ENSMMUG00000013396"/>
<reference evidence="14" key="3">
    <citation type="submission" date="2025-08" db="UniProtKB">
        <authorList>
            <consortium name="Ensembl"/>
        </authorList>
    </citation>
    <scope>IDENTIFICATION</scope>
    <source>
        <strain evidence="14">17573</strain>
    </source>
</reference>
<dbReference type="InterPro" id="IPR050216">
    <property type="entry name" value="LRR_domain-containing"/>
</dbReference>
<feature type="domain" description="OTU" evidence="13">
    <location>
        <begin position="178"/>
        <end position="402"/>
    </location>
</feature>
<evidence type="ECO:0000256" key="7">
    <source>
        <dbReference type="ARBA" id="ARBA00029588"/>
    </source>
</evidence>
<dbReference type="ExpressionAtlas" id="F6QRM1">
    <property type="expression patterns" value="baseline"/>
</dbReference>
<dbReference type="GO" id="GO:0006508">
    <property type="term" value="P:proteolysis"/>
    <property type="evidence" value="ECO:0007669"/>
    <property type="project" value="UniProtKB-KW"/>
</dbReference>
<dbReference type="PANTHER" id="PTHR48051">
    <property type="match status" value="1"/>
</dbReference>
<evidence type="ECO:0000256" key="11">
    <source>
        <dbReference type="ARBA" id="ARBA00049999"/>
    </source>
</evidence>
<dbReference type="PROSITE" id="PS50802">
    <property type="entry name" value="OTU"/>
    <property type="match status" value="1"/>
</dbReference>
<evidence type="ECO:0000313" key="15">
    <source>
        <dbReference type="Proteomes" id="UP000006718"/>
    </source>
</evidence>
<reference evidence="14" key="2">
    <citation type="submission" date="2019-01" db="EMBL/GenBank/DDBJ databases">
        <authorList>
            <person name="Graves T."/>
            <person name="Eichler E.E."/>
            <person name="Wilson R.K."/>
        </authorList>
    </citation>
    <scope>NUCLEOTIDE SEQUENCE [LARGE SCALE GENOMIC DNA]</scope>
    <source>
        <strain evidence="14">17573</strain>
    </source>
</reference>
<evidence type="ECO:0000256" key="12">
    <source>
        <dbReference type="SAM" id="Coils"/>
    </source>
</evidence>
<dbReference type="STRING" id="9544.ENSMMUP00000025599"/>
<comment type="subunit">
    <text evidence="11">Component of the SHOC2-MRAS-PP1c (SMP) complex consisting of SHOC2, GTP-bound M-Ras/MRAS and the catalytic subunit of protein phosphatase 1 (either PPP1CA, PPP1CB or PPP1CC). SHOC2 and PP1c preferably bind M-Ras/MRAS, but they also bind K-Ras/KRAS, N-Ras/NRAS and H-Ras/HRAS; these interactions are GTP-dependent and both SHOC2 and PP1c are required to form a stable complex. Interacts with PP1c in the absence of Ras GTPases. Interacts with M-Ras/MRAS and RAF1. Interacts with ERBIN; disrupts the interaction with RAF1 and Ras, preventing the activation of the Ras signaling pathway. Interacts with LZTR1.</text>
</comment>
<evidence type="ECO:0000256" key="10">
    <source>
        <dbReference type="ARBA" id="ARBA00049970"/>
    </source>
</evidence>
<protein>
    <recommendedName>
        <fullName evidence="6">Leucine-rich repeat protein SHOC-2</fullName>
    </recommendedName>
    <alternativeName>
        <fullName evidence="9">Protein soc-2 homolog</fullName>
    </alternativeName>
    <alternativeName>
        <fullName evidence="7 8">protein Sur-8 homolog</fullName>
    </alternativeName>
</protein>
<keyword evidence="4" id="KW-0833">Ubl conjugation pathway</keyword>
<reference evidence="15" key="1">
    <citation type="journal article" date="2007" name="Science">
        <title>Evolutionary and biomedical insights from the rhesus macaque genome.</title>
        <authorList>
            <person name="Gibbs R.A."/>
            <person name="Rogers J."/>
            <person name="Katze M.G."/>
            <person name="Bumgarner R."/>
            <person name="Weinstock G.M."/>
            <person name="Mardis E.R."/>
            <person name="Remington K.A."/>
            <person name="Strausberg R.L."/>
            <person name="Venter J.C."/>
            <person name="Wilson R.K."/>
            <person name="Batzer M.A."/>
            <person name="Bustamante C.D."/>
            <person name="Eichler E.E."/>
            <person name="Hahn M.W."/>
            <person name="Hardison R.C."/>
            <person name="Makova K.D."/>
            <person name="Miller W."/>
            <person name="Milosavljevic A."/>
            <person name="Palermo R.E."/>
            <person name="Siepel A."/>
            <person name="Sikela J.M."/>
            <person name="Attaway T."/>
            <person name="Bell S."/>
            <person name="Bernard K.E."/>
            <person name="Buhay C.J."/>
            <person name="Chandrabose M.N."/>
            <person name="Dao M."/>
            <person name="Davis C."/>
            <person name="Delehaunty K.D."/>
            <person name="Ding Y."/>
            <person name="Dinh H.H."/>
            <person name="Dugan-Rocha S."/>
            <person name="Fulton L.A."/>
            <person name="Gabisi R.A."/>
            <person name="Garner T.T."/>
            <person name="Godfrey J."/>
            <person name="Hawes A.C."/>
            <person name="Hernandez J."/>
            <person name="Hines S."/>
            <person name="Holder M."/>
            <person name="Hume J."/>
            <person name="Jhangiani S.N."/>
            <person name="Joshi V."/>
            <person name="Khan Z.M."/>
            <person name="Kirkness E.F."/>
            <person name="Cree A."/>
            <person name="Fowler R.G."/>
            <person name="Lee S."/>
            <person name="Lewis L.R."/>
            <person name="Li Z."/>
            <person name="Liu Y.-S."/>
            <person name="Moore S.M."/>
            <person name="Muzny D."/>
            <person name="Nazareth L.V."/>
            <person name="Ngo D.N."/>
            <person name="Okwuonu G.O."/>
            <person name="Pai G."/>
            <person name="Parker D."/>
            <person name="Paul H.A."/>
            <person name="Pfannkoch C."/>
            <person name="Pohl C.S."/>
            <person name="Rogers Y.-H.C."/>
            <person name="Ruiz S.J."/>
            <person name="Sabo A."/>
            <person name="Santibanez J."/>
            <person name="Schneider B.W."/>
            <person name="Smith S.M."/>
            <person name="Sodergren E."/>
            <person name="Svatek A.F."/>
            <person name="Utterback T.R."/>
            <person name="Vattathil S."/>
            <person name="Warren W."/>
            <person name="White C.S."/>
            <person name="Chinwalla A.T."/>
            <person name="Feng Y."/>
            <person name="Halpern A.L."/>
            <person name="Hillier L.W."/>
            <person name="Huang X."/>
            <person name="Minx P."/>
            <person name="Nelson J.O."/>
            <person name="Pepin K.H."/>
            <person name="Qin X."/>
            <person name="Sutton G.G."/>
            <person name="Venter E."/>
            <person name="Walenz B.P."/>
            <person name="Wallis J.W."/>
            <person name="Worley K.C."/>
            <person name="Yang S.-P."/>
            <person name="Jones S.M."/>
            <person name="Marra M.A."/>
            <person name="Rocchi M."/>
            <person name="Schein J.E."/>
            <person name="Baertsch R."/>
            <person name="Clarke L."/>
            <person name="Csuros M."/>
            <person name="Glasscock J."/>
            <person name="Harris R.A."/>
            <person name="Havlak P."/>
            <person name="Jackson A.R."/>
            <person name="Jiang H."/>
            <person name="Liu Y."/>
            <person name="Messina D.N."/>
            <person name="Shen Y."/>
            <person name="Song H.X.-Z."/>
            <person name="Wylie T."/>
            <person name="Zhang L."/>
            <person name="Birney E."/>
            <person name="Han K."/>
            <person name="Konkel M.K."/>
            <person name="Lee J."/>
            <person name="Smit A.F.A."/>
            <person name="Ullmer B."/>
            <person name="Wang H."/>
            <person name="Xing J."/>
            <person name="Burhans R."/>
            <person name="Cheng Z."/>
            <person name="Karro J.E."/>
            <person name="Ma J."/>
            <person name="Raney B."/>
            <person name="She X."/>
            <person name="Cox M.J."/>
            <person name="Demuth J.P."/>
            <person name="Dumas L.J."/>
            <person name="Han S.-G."/>
            <person name="Hopkins J."/>
            <person name="Karimpour-Fard A."/>
            <person name="Kim Y.H."/>
            <person name="Pollack J.R."/>
            <person name="Vinar T."/>
            <person name="Addo-Quaye C."/>
            <person name="Degenhardt J."/>
            <person name="Denby A."/>
            <person name="Hubisz M.J."/>
            <person name="Indap A."/>
            <person name="Kosiol C."/>
            <person name="Lahn B.T."/>
            <person name="Lawson H.A."/>
            <person name="Marklein A."/>
            <person name="Nielsen R."/>
            <person name="Vallender E.J."/>
            <person name="Clark A.G."/>
            <person name="Ferguson B."/>
            <person name="Hernandez R.D."/>
            <person name="Hirani K."/>
            <person name="Kehrer-Sawatzki H."/>
            <person name="Kolb J."/>
            <person name="Patil S."/>
            <person name="Pu L.-L."/>
            <person name="Ren Y."/>
            <person name="Smith D.G."/>
            <person name="Wheeler D.A."/>
            <person name="Schenck I."/>
            <person name="Ball E.V."/>
            <person name="Chen R."/>
            <person name="Cooper D.N."/>
            <person name="Giardine B."/>
            <person name="Hsu F."/>
            <person name="Kent W.J."/>
            <person name="Lesk A."/>
            <person name="Nelson D.L."/>
            <person name="O'brien W.E."/>
            <person name="Pruefer K."/>
            <person name="Stenson P.D."/>
            <person name="Wallace J.C."/>
            <person name="Ke H."/>
            <person name="Liu X.-M."/>
            <person name="Wang P."/>
            <person name="Xiang A.P."/>
            <person name="Yang F."/>
            <person name="Barber G.P."/>
            <person name="Haussler D."/>
            <person name="Karolchik D."/>
            <person name="Kern A.D."/>
            <person name="Kuhn R.M."/>
            <person name="Smith K.E."/>
            <person name="Zwieg A.S."/>
        </authorList>
    </citation>
    <scope>NUCLEOTIDE SEQUENCE [LARGE SCALE GENOMIC DNA]</scope>
    <source>
        <strain evidence="15">17573</strain>
    </source>
</reference>
<dbReference type="Pfam" id="PF02338">
    <property type="entry name" value="OTU"/>
    <property type="match status" value="1"/>
</dbReference>
<dbReference type="SUPFAM" id="SSF54001">
    <property type="entry name" value="Cysteine proteinases"/>
    <property type="match status" value="1"/>
</dbReference>
<dbReference type="HOGENOM" id="CLU_101819_0_0_1"/>
<dbReference type="GeneTree" id="ENSGT00390000012840"/>
<dbReference type="InterPro" id="IPR003591">
    <property type="entry name" value="Leu-rich_rpt_typical-subtyp"/>
</dbReference>
<keyword evidence="15" id="KW-1185">Reference proteome</keyword>
<dbReference type="InterPro" id="IPR038765">
    <property type="entry name" value="Papain-like_cys_pep_sf"/>
</dbReference>
<evidence type="ECO:0000256" key="1">
    <source>
        <dbReference type="ARBA" id="ARBA00022614"/>
    </source>
</evidence>
<dbReference type="SMR" id="F6QRM1"/>
<dbReference type="Ensembl" id="ENSMMUT00000027369.4">
    <property type="protein sequence ID" value="ENSMMUP00000025599.4"/>
    <property type="gene ID" value="ENSMMUG00000013396.4"/>
</dbReference>
<dbReference type="Pfam" id="PF13855">
    <property type="entry name" value="LRR_8"/>
    <property type="match status" value="2"/>
</dbReference>
<gene>
    <name evidence="14 16" type="primary">OTUD6B</name>
</gene>
<comment type="function">
    <text evidence="10">Core component of the SHOC2-MRAS-PP1c (SMP) holophosphatase complex that regulates activation of the MAPK pathway. Acts as a scaffolding protein in the SMP complex. The SMP complex specifically dephosphorylates the inhibitory phosphorylation at 'Ser-259' of RAF1 kinase, 'Ser-365' of BRAF kinase and 'Ser-214' of ARAF kinase, stimulating their kinase activities. The SMP complex enhances the dephosphorylation activity and substrate specificity of PP1c.</text>
</comment>
<dbReference type="GO" id="GO:0008234">
    <property type="term" value="F:cysteine-type peptidase activity"/>
    <property type="evidence" value="ECO:0007669"/>
    <property type="project" value="UniProtKB-KW"/>
</dbReference>
<keyword evidence="1" id="KW-0433">Leucine-rich repeat</keyword>
<name>F6QRM1_MACMU</name>
<accession>F6QRM1</accession>